<dbReference type="Gene3D" id="1.10.10.10">
    <property type="entry name" value="Winged helix-like DNA-binding domain superfamily/Winged helix DNA-binding domain"/>
    <property type="match status" value="1"/>
</dbReference>
<evidence type="ECO:0000256" key="1">
    <source>
        <dbReference type="ARBA" id="ARBA00011344"/>
    </source>
</evidence>
<dbReference type="NCBIfam" id="TIGR02937">
    <property type="entry name" value="sigma70-ECF"/>
    <property type="match status" value="1"/>
</dbReference>
<sequence>MNTEGMFKLYQKELFSLAYRMLGSVMDAEDIVQEAFIKFDQLPRKESIQNERAYLYKMVTNRCIDLLRSSSKQRETYKGTWLPEPLVEKNDQKDPSALYLQRETISTAYLLLLQKLNAVERAVFILREVFNYSYDEIADNVEKSQENCRQIYHRAKKSILTDSEEIPSVAVGENHIKSFVKHLMDEDTEKLLELVSEEVILYTDGGGKVRVAGIPVVGFQAVMRLNQNLLRMYEGQFSYSFHTVNGLPGIRIQFDESIDRQFVYSFAFRDGKVEKIYAVANPDKLRHI</sequence>
<name>A0A2S5GDS4_9BACL</name>
<dbReference type="SUPFAM" id="SSF54427">
    <property type="entry name" value="NTF2-like"/>
    <property type="match status" value="1"/>
</dbReference>
<dbReference type="Pfam" id="PF08281">
    <property type="entry name" value="Sigma70_r4_2"/>
    <property type="match status" value="1"/>
</dbReference>
<dbReference type="InterPro" id="IPR007627">
    <property type="entry name" value="RNA_pol_sigma70_r2"/>
</dbReference>
<dbReference type="InterPro" id="IPR032710">
    <property type="entry name" value="NTF2-like_dom_sf"/>
</dbReference>
<dbReference type="AlphaFoldDB" id="A0A2S5GDS4"/>
<evidence type="ECO:0000313" key="4">
    <source>
        <dbReference type="EMBL" id="PPA71108.1"/>
    </source>
</evidence>
<gene>
    <name evidence="4" type="ORF">C4B60_10055</name>
</gene>
<feature type="domain" description="RNA polymerase sigma factor 70 region 4 type 2" evidence="3">
    <location>
        <begin position="108"/>
        <end position="158"/>
    </location>
</feature>
<dbReference type="OrthoDB" id="3211555at2"/>
<dbReference type="Proteomes" id="UP000239047">
    <property type="component" value="Unassembled WGS sequence"/>
</dbReference>
<dbReference type="InterPro" id="IPR013249">
    <property type="entry name" value="RNA_pol_sigma70_r4_t2"/>
</dbReference>
<evidence type="ECO:0000313" key="5">
    <source>
        <dbReference type="Proteomes" id="UP000239047"/>
    </source>
</evidence>
<feature type="domain" description="RNA polymerase sigma-70 region 2" evidence="2">
    <location>
        <begin position="6"/>
        <end position="71"/>
    </location>
</feature>
<reference evidence="4 5" key="1">
    <citation type="submission" date="2018-02" db="EMBL/GenBank/DDBJ databases">
        <title>Jeotgalibacillus proteolyticum sp. nov. a protease producing bacterium isolated from ocean sediments of Laizhou Bay.</title>
        <authorList>
            <person name="Li Y."/>
        </authorList>
    </citation>
    <scope>NUCLEOTIDE SEQUENCE [LARGE SCALE GENOMIC DNA]</scope>
    <source>
        <strain evidence="4 5">22-7</strain>
    </source>
</reference>
<dbReference type="PANTHER" id="PTHR30173:SF36">
    <property type="entry name" value="ECF RNA POLYMERASE SIGMA FACTOR SIGJ"/>
    <property type="match status" value="1"/>
</dbReference>
<dbReference type="GO" id="GO:0006352">
    <property type="term" value="P:DNA-templated transcription initiation"/>
    <property type="evidence" value="ECO:0007669"/>
    <property type="project" value="InterPro"/>
</dbReference>
<comment type="subunit">
    <text evidence="1">Interacts transiently with the RNA polymerase catalytic core formed by RpoA, RpoB, RpoC and RpoZ (2 alpha, 1 beta, 1 beta' and 1 omega subunit) to form the RNA polymerase holoenzyme that can initiate transcription.</text>
</comment>
<evidence type="ECO:0000259" key="2">
    <source>
        <dbReference type="Pfam" id="PF04542"/>
    </source>
</evidence>
<dbReference type="SUPFAM" id="SSF88659">
    <property type="entry name" value="Sigma3 and sigma4 domains of RNA polymerase sigma factors"/>
    <property type="match status" value="1"/>
</dbReference>
<accession>A0A2S5GDS4</accession>
<dbReference type="InterPro" id="IPR014284">
    <property type="entry name" value="RNA_pol_sigma-70_dom"/>
</dbReference>
<dbReference type="PANTHER" id="PTHR30173">
    <property type="entry name" value="SIGMA 19 FACTOR"/>
    <property type="match status" value="1"/>
</dbReference>
<dbReference type="InterPro" id="IPR013325">
    <property type="entry name" value="RNA_pol_sigma_r2"/>
</dbReference>
<protein>
    <submittedName>
        <fullName evidence="4">RNA polymerase sigma factor SigJ</fullName>
    </submittedName>
</protein>
<dbReference type="NCBIfam" id="NF007214">
    <property type="entry name" value="PRK09636.1"/>
    <property type="match status" value="1"/>
</dbReference>
<dbReference type="GO" id="GO:0016987">
    <property type="term" value="F:sigma factor activity"/>
    <property type="evidence" value="ECO:0007669"/>
    <property type="project" value="InterPro"/>
</dbReference>
<dbReference type="InterPro" id="IPR036388">
    <property type="entry name" value="WH-like_DNA-bd_sf"/>
</dbReference>
<dbReference type="Pfam" id="PF04542">
    <property type="entry name" value="Sigma70_r2"/>
    <property type="match status" value="1"/>
</dbReference>
<dbReference type="GO" id="GO:0003677">
    <property type="term" value="F:DNA binding"/>
    <property type="evidence" value="ECO:0007669"/>
    <property type="project" value="InterPro"/>
</dbReference>
<comment type="caution">
    <text evidence="4">The sequence shown here is derived from an EMBL/GenBank/DDBJ whole genome shotgun (WGS) entry which is preliminary data.</text>
</comment>
<proteinExistence type="predicted"/>
<keyword evidence="5" id="KW-1185">Reference proteome</keyword>
<dbReference type="InterPro" id="IPR052704">
    <property type="entry name" value="ECF_Sigma-70_Domain"/>
</dbReference>
<dbReference type="Gene3D" id="1.10.1740.10">
    <property type="match status" value="1"/>
</dbReference>
<evidence type="ECO:0000259" key="3">
    <source>
        <dbReference type="Pfam" id="PF08281"/>
    </source>
</evidence>
<dbReference type="InterPro" id="IPR013324">
    <property type="entry name" value="RNA_pol_sigma_r3/r4-like"/>
</dbReference>
<dbReference type="SUPFAM" id="SSF88946">
    <property type="entry name" value="Sigma2 domain of RNA polymerase sigma factors"/>
    <property type="match status" value="1"/>
</dbReference>
<organism evidence="4 5">
    <name type="scientific">Jeotgalibacillus proteolyticus</name>
    <dbReference type="NCBI Taxonomy" id="2082395"/>
    <lineage>
        <taxon>Bacteria</taxon>
        <taxon>Bacillati</taxon>
        <taxon>Bacillota</taxon>
        <taxon>Bacilli</taxon>
        <taxon>Bacillales</taxon>
        <taxon>Caryophanaceae</taxon>
        <taxon>Jeotgalibacillus</taxon>
    </lineage>
</organism>
<dbReference type="EMBL" id="PREZ01000003">
    <property type="protein sequence ID" value="PPA71108.1"/>
    <property type="molecule type" value="Genomic_DNA"/>
</dbReference>